<protein>
    <recommendedName>
        <fullName evidence="3">Capsule polysaccharide biosynthesis protein</fullName>
    </recommendedName>
</protein>
<name>A0A072N3X4_9GAMM</name>
<accession>A0A072N3X4</accession>
<reference evidence="1 2" key="1">
    <citation type="submission" date="2012-12" db="EMBL/GenBank/DDBJ databases">
        <title>Genome assembly of Marinobacter sp. AK21.</title>
        <authorList>
            <person name="Khatri I."/>
            <person name="Kumar R."/>
            <person name="Vaidya B."/>
            <person name="Subramanian S."/>
            <person name="Pinnaka A."/>
        </authorList>
    </citation>
    <scope>NUCLEOTIDE SEQUENCE [LARGE SCALE GENOMIC DNA]</scope>
    <source>
        <strain evidence="1 2">AK21</strain>
    </source>
</reference>
<keyword evidence="2" id="KW-1185">Reference proteome</keyword>
<dbReference type="Proteomes" id="UP000035057">
    <property type="component" value="Unassembled WGS sequence"/>
</dbReference>
<evidence type="ECO:0008006" key="3">
    <source>
        <dbReference type="Google" id="ProtNLM"/>
    </source>
</evidence>
<dbReference type="STRING" id="1137280.D777_02002"/>
<dbReference type="EMBL" id="ANIE01000005">
    <property type="protein sequence ID" value="KEF31653.1"/>
    <property type="molecule type" value="Genomic_DNA"/>
</dbReference>
<sequence>MVWCGDSALDAAAMKQFPDLCLVEFEQVHTRVFEFDLELSDQDYQLYTALNGSAVKEKCLRMMDRHDPYGCFRYIDRDAYFKFYLCYSIYLLKRHSPDFLLMSESPHSPFQYVLYEVAREMKVHTYSFVSWSIAPLVSLRQGIDGEPLLLNPGRSEDLEHRLSNQISGFLDRFSSPSKDIEPEYIKLQRKKDHESAGIAAWLKAASQLSKEVVYGIVRGRAGLERGALKNTRLSALEPVLRRFLIKNRVHALGARAVEAVEFNAIPDQEYVYFPLHYEPERTTNPDGLDFYDQFQAILALRNALPDNVTVLVKEHYSQFTSALHGYKGRSTEFYRLVRNIQGVSFIDAAVNSKEIIQKSLMTATITGSAALESALLGVPALIFGNPWFRGAPGIFRYRDGMSYEMLMAEIASHPWDMSGIKQWLHELARERSLFLAVNPSNTRYFATYYKDDVFSESELTALAANVKNVIVRR</sequence>
<dbReference type="AlphaFoldDB" id="A0A072N3X4"/>
<gene>
    <name evidence="1" type="ORF">D777_02002</name>
</gene>
<dbReference type="PATRIC" id="fig|1137280.3.peg.1818"/>
<evidence type="ECO:0000313" key="2">
    <source>
        <dbReference type="Proteomes" id="UP000035057"/>
    </source>
</evidence>
<evidence type="ECO:0000313" key="1">
    <source>
        <dbReference type="EMBL" id="KEF31653.1"/>
    </source>
</evidence>
<organism evidence="1 2">
    <name type="scientific">Marinobacter nitratireducens</name>
    <dbReference type="NCBI Taxonomy" id="1137280"/>
    <lineage>
        <taxon>Bacteria</taxon>
        <taxon>Pseudomonadati</taxon>
        <taxon>Pseudomonadota</taxon>
        <taxon>Gammaproteobacteria</taxon>
        <taxon>Pseudomonadales</taxon>
        <taxon>Marinobacteraceae</taxon>
        <taxon>Marinobacter</taxon>
    </lineage>
</organism>
<proteinExistence type="predicted"/>
<comment type="caution">
    <text evidence="1">The sequence shown here is derived from an EMBL/GenBank/DDBJ whole genome shotgun (WGS) entry which is preliminary data.</text>
</comment>